<evidence type="ECO:0000313" key="12">
    <source>
        <dbReference type="EMBL" id="KAG0512892.1"/>
    </source>
</evidence>
<dbReference type="PANTHER" id="PTHR20934">
    <property type="entry name" value="TRANSCRIPTION ELONGATION FACTOR 1 HOMOLOG"/>
    <property type="match status" value="1"/>
</dbReference>
<evidence type="ECO:0000256" key="6">
    <source>
        <dbReference type="ARBA" id="ARBA00022771"/>
    </source>
</evidence>
<sequence length="94" mass="10137">MAKRKSRKAPPPAKKARKVPTAFDCPFCGHTGSVQCSIDINKDMIAEAACAVCKVVYATVANALTEPIDVYSEWIDECHKANQGVHVNAGEDSM</sequence>
<dbReference type="AlphaFoldDB" id="A0A921TYX0"/>
<evidence type="ECO:0000256" key="2">
    <source>
        <dbReference type="ARBA" id="ARBA00004123"/>
    </source>
</evidence>
<dbReference type="InterPro" id="IPR007808">
    <property type="entry name" value="Elf1"/>
</dbReference>
<protein>
    <recommendedName>
        <fullName evidence="4 11">Transcription elongation factor 1 homolog</fullName>
    </recommendedName>
</protein>
<evidence type="ECO:0000313" key="13">
    <source>
        <dbReference type="Proteomes" id="UP000807115"/>
    </source>
</evidence>
<dbReference type="GO" id="GO:0005634">
    <property type="term" value="C:nucleus"/>
    <property type="evidence" value="ECO:0007669"/>
    <property type="project" value="UniProtKB-SubCell"/>
</dbReference>
<keyword evidence="9 11" id="KW-0804">Transcription</keyword>
<keyword evidence="5 11" id="KW-0479">Metal-binding</keyword>
<accession>A0A921TYX0</accession>
<keyword evidence="6 11" id="KW-0863">Zinc-finger</keyword>
<dbReference type="GO" id="GO:0008270">
    <property type="term" value="F:zinc ion binding"/>
    <property type="evidence" value="ECO:0007669"/>
    <property type="project" value="UniProtKB-KW"/>
</dbReference>
<comment type="similarity">
    <text evidence="3 11">Belongs to the ELOF1 family.</text>
</comment>
<evidence type="ECO:0000256" key="1">
    <source>
        <dbReference type="ARBA" id="ARBA00003357"/>
    </source>
</evidence>
<comment type="caution">
    <text evidence="12">The sequence shown here is derived from an EMBL/GenBank/DDBJ whole genome shotgun (WGS) entry which is preliminary data.</text>
</comment>
<evidence type="ECO:0000256" key="5">
    <source>
        <dbReference type="ARBA" id="ARBA00022723"/>
    </source>
</evidence>
<evidence type="ECO:0000256" key="8">
    <source>
        <dbReference type="ARBA" id="ARBA00023015"/>
    </source>
</evidence>
<dbReference type="EMBL" id="CM027689">
    <property type="protein sequence ID" value="KAG0512892.1"/>
    <property type="molecule type" value="Genomic_DNA"/>
</dbReference>
<evidence type="ECO:0000256" key="9">
    <source>
        <dbReference type="ARBA" id="ARBA00023163"/>
    </source>
</evidence>
<gene>
    <name evidence="12" type="ORF">BDA96_10G053800</name>
</gene>
<dbReference type="Gene3D" id="2.20.25.190">
    <property type="match status" value="1"/>
</dbReference>
<dbReference type="SUPFAM" id="SSF57783">
    <property type="entry name" value="Zinc beta-ribbon"/>
    <property type="match status" value="1"/>
</dbReference>
<keyword evidence="10 11" id="KW-0539">Nucleus</keyword>
<evidence type="ECO:0000256" key="4">
    <source>
        <dbReference type="ARBA" id="ARBA00014973"/>
    </source>
</evidence>
<dbReference type="InterPro" id="IPR038567">
    <property type="entry name" value="T_Elf1_sf"/>
</dbReference>
<evidence type="ECO:0000256" key="3">
    <source>
        <dbReference type="ARBA" id="ARBA00009730"/>
    </source>
</evidence>
<reference evidence="12" key="1">
    <citation type="journal article" date="2019" name="BMC Genomics">
        <title>A new reference genome for Sorghum bicolor reveals high levels of sequence similarity between sweet and grain genotypes: implications for the genetics of sugar metabolism.</title>
        <authorList>
            <person name="Cooper E.A."/>
            <person name="Brenton Z.W."/>
            <person name="Flinn B.S."/>
            <person name="Jenkins J."/>
            <person name="Shu S."/>
            <person name="Flowers D."/>
            <person name="Luo F."/>
            <person name="Wang Y."/>
            <person name="Xia P."/>
            <person name="Barry K."/>
            <person name="Daum C."/>
            <person name="Lipzen A."/>
            <person name="Yoshinaga Y."/>
            <person name="Schmutz J."/>
            <person name="Saski C."/>
            <person name="Vermerris W."/>
            <person name="Kresovich S."/>
        </authorList>
    </citation>
    <scope>NUCLEOTIDE SEQUENCE</scope>
</reference>
<name>A0A921TYX0_SORBI</name>
<keyword evidence="8 11" id="KW-0805">Transcription regulation</keyword>
<dbReference type="PANTHER" id="PTHR20934:SF25">
    <property type="entry name" value="TRANSCRIPTION ELONGATION FACTOR 1 HOMOLOG"/>
    <property type="match status" value="1"/>
</dbReference>
<reference evidence="12" key="2">
    <citation type="submission" date="2020-10" db="EMBL/GenBank/DDBJ databases">
        <authorList>
            <person name="Cooper E.A."/>
            <person name="Brenton Z.W."/>
            <person name="Flinn B.S."/>
            <person name="Jenkins J."/>
            <person name="Shu S."/>
            <person name="Flowers D."/>
            <person name="Luo F."/>
            <person name="Wang Y."/>
            <person name="Xia P."/>
            <person name="Barry K."/>
            <person name="Daum C."/>
            <person name="Lipzen A."/>
            <person name="Yoshinaga Y."/>
            <person name="Schmutz J."/>
            <person name="Saski C."/>
            <person name="Vermerris W."/>
            <person name="Kresovich S."/>
        </authorList>
    </citation>
    <scope>NUCLEOTIDE SEQUENCE</scope>
</reference>
<evidence type="ECO:0000256" key="10">
    <source>
        <dbReference type="ARBA" id="ARBA00023242"/>
    </source>
</evidence>
<proteinExistence type="inferred from homology"/>
<keyword evidence="7 11" id="KW-0862">Zinc</keyword>
<dbReference type="Pfam" id="PF05129">
    <property type="entry name" value="Zn_ribbon_Elf1"/>
    <property type="match status" value="1"/>
</dbReference>
<dbReference type="Proteomes" id="UP000807115">
    <property type="component" value="Chromosome 10"/>
</dbReference>
<dbReference type="FunFam" id="2.20.25.190:FF:000001">
    <property type="entry name" value="Transcription elongation factor 1 homolog"/>
    <property type="match status" value="1"/>
</dbReference>
<organism evidence="12 13">
    <name type="scientific">Sorghum bicolor</name>
    <name type="common">Sorghum</name>
    <name type="synonym">Sorghum vulgare</name>
    <dbReference type="NCBI Taxonomy" id="4558"/>
    <lineage>
        <taxon>Eukaryota</taxon>
        <taxon>Viridiplantae</taxon>
        <taxon>Streptophyta</taxon>
        <taxon>Embryophyta</taxon>
        <taxon>Tracheophyta</taxon>
        <taxon>Spermatophyta</taxon>
        <taxon>Magnoliopsida</taxon>
        <taxon>Liliopsida</taxon>
        <taxon>Poales</taxon>
        <taxon>Poaceae</taxon>
        <taxon>PACMAD clade</taxon>
        <taxon>Panicoideae</taxon>
        <taxon>Andropogonodae</taxon>
        <taxon>Andropogoneae</taxon>
        <taxon>Sorghinae</taxon>
        <taxon>Sorghum</taxon>
    </lineage>
</organism>
<comment type="subcellular location">
    <subcellularLocation>
        <location evidence="2 11">Nucleus</location>
    </subcellularLocation>
</comment>
<evidence type="ECO:0000256" key="7">
    <source>
        <dbReference type="ARBA" id="ARBA00022833"/>
    </source>
</evidence>
<comment type="function">
    <text evidence="1 11">Transcription elongation factor implicated in the maintenance of proper chromatin structure in actively transcribed regions.</text>
</comment>
<evidence type="ECO:0000256" key="11">
    <source>
        <dbReference type="RuleBase" id="RU364033"/>
    </source>
</evidence>